<protein>
    <submittedName>
        <fullName evidence="7">Acido-empty-quinoprotein group A</fullName>
    </submittedName>
</protein>
<feature type="signal peptide" evidence="4">
    <location>
        <begin position="1"/>
        <end position="21"/>
    </location>
</feature>
<dbReference type="SMART" id="SM00564">
    <property type="entry name" value="PQQ"/>
    <property type="match status" value="4"/>
</dbReference>
<dbReference type="AlphaFoldDB" id="A0A9J7BQE1"/>
<evidence type="ECO:0000256" key="3">
    <source>
        <dbReference type="ARBA" id="ARBA00023002"/>
    </source>
</evidence>
<comment type="cofactor">
    <cofactor evidence="1">
        <name>pyrroloquinoline quinone</name>
        <dbReference type="ChEBI" id="CHEBI:58442"/>
    </cofactor>
</comment>
<feature type="chain" id="PRO_5039900265" evidence="4">
    <location>
        <begin position="22"/>
        <end position="520"/>
    </location>
</feature>
<reference evidence="7" key="1">
    <citation type="submission" date="2021-04" db="EMBL/GenBank/DDBJ databases">
        <title>Phylogenetic analysis of Acidobacteriaceae.</title>
        <authorList>
            <person name="Qiu L."/>
            <person name="Zhang Q."/>
        </authorList>
    </citation>
    <scope>NUCLEOTIDE SEQUENCE</scope>
    <source>
        <strain evidence="7">DSM 25168</strain>
    </source>
</reference>
<proteinExistence type="inferred from homology"/>
<dbReference type="NCBIfam" id="TIGR04528">
    <property type="entry name" value="acido_non_PQQ"/>
    <property type="match status" value="1"/>
</dbReference>
<feature type="domain" description="Pyrrolo-quinoline quinone repeat" evidence="6">
    <location>
        <begin position="416"/>
        <end position="500"/>
    </location>
</feature>
<evidence type="ECO:0000256" key="4">
    <source>
        <dbReference type="SAM" id="SignalP"/>
    </source>
</evidence>
<dbReference type="InterPro" id="IPR002372">
    <property type="entry name" value="PQQ_rpt_dom"/>
</dbReference>
<keyword evidence="4" id="KW-0732">Signal</keyword>
<evidence type="ECO:0000313" key="8">
    <source>
        <dbReference type="Proteomes" id="UP001059380"/>
    </source>
</evidence>
<dbReference type="Pfam" id="PF01011">
    <property type="entry name" value="PQQ"/>
    <property type="match status" value="1"/>
</dbReference>
<dbReference type="InterPro" id="IPR011047">
    <property type="entry name" value="Quinoprotein_ADH-like_sf"/>
</dbReference>
<dbReference type="KEGG" id="orp:MOP44_02455"/>
<evidence type="ECO:0000256" key="1">
    <source>
        <dbReference type="ARBA" id="ARBA00001931"/>
    </source>
</evidence>
<evidence type="ECO:0000259" key="5">
    <source>
        <dbReference type="Pfam" id="PF01011"/>
    </source>
</evidence>
<dbReference type="EMBL" id="CP093313">
    <property type="protein sequence ID" value="UWZ84807.1"/>
    <property type="molecule type" value="Genomic_DNA"/>
</dbReference>
<dbReference type="RefSeq" id="WP_260794313.1">
    <property type="nucleotide sequence ID" value="NZ_CP093313.1"/>
</dbReference>
<gene>
    <name evidence="7" type="ORF">MOP44_02455</name>
</gene>
<dbReference type="InterPro" id="IPR018391">
    <property type="entry name" value="PQQ_b-propeller_rpt"/>
</dbReference>
<sequence length="520" mass="56793">MMKKVVIAAAAALGMSVGMHAQNLDPDQIQHPSPDSWPLYHGDYSGRRHSPLKQITPQNVGNLGLSWIFQTHQNASIKSSPLLVDGILYFTVPDNVWAVDARSGHQVWHYHRASTQGDHIGHRGVAMYKGLLYFTTPDCHLIALEAKSGRVRFDKVIADVNRGYWMTMAPLVVRNHVVVGVSGDFDNLPGYLRSVDPETGDTQWQWDATPPAGTPNTSTGGMTWMTGTYDPDLNLIFWGTGNPTPVLNGTTRPGDNPWTCSIVAVNADDGRLAWGFQVSPHDTHDWDAVETPILVDGDFHGKPRKMLMQASRNGYFFVLDRTTGKNLLTVPYGPTNWTKGIDAQGRPIPNPDKEPAPDGRIVAPDEGGVTNYRAPSFDPKTGLFLVNARPSWSLYFAKPADGYYGWAGADYGVWGKSQIEAIDYQTGKIRWTHDVGPYGGAGVLTTDSGLTITGDTYGNLLALNTADGKTLWHAGMGEGMQSSPITYELDGRQYILTSAGGVMFVWALPETATHPASRGR</sequence>
<dbReference type="GO" id="GO:0016491">
    <property type="term" value="F:oxidoreductase activity"/>
    <property type="evidence" value="ECO:0007669"/>
    <property type="project" value="UniProtKB-KW"/>
</dbReference>
<dbReference type="SUPFAM" id="SSF50998">
    <property type="entry name" value="Quinoprotein alcohol dehydrogenase-like"/>
    <property type="match status" value="1"/>
</dbReference>
<dbReference type="InterPro" id="IPR030939">
    <property type="entry name" value="Acido_non_PQQ"/>
</dbReference>
<comment type="similarity">
    <text evidence="2">Belongs to the bacterial PQQ dehydrogenase family.</text>
</comment>
<evidence type="ECO:0000313" key="7">
    <source>
        <dbReference type="EMBL" id="UWZ84807.1"/>
    </source>
</evidence>
<evidence type="ECO:0000256" key="2">
    <source>
        <dbReference type="ARBA" id="ARBA00008156"/>
    </source>
</evidence>
<organism evidence="7 8">
    <name type="scientific">Occallatibacter riparius</name>
    <dbReference type="NCBI Taxonomy" id="1002689"/>
    <lineage>
        <taxon>Bacteria</taxon>
        <taxon>Pseudomonadati</taxon>
        <taxon>Acidobacteriota</taxon>
        <taxon>Terriglobia</taxon>
        <taxon>Terriglobales</taxon>
        <taxon>Acidobacteriaceae</taxon>
        <taxon>Occallatibacter</taxon>
    </lineage>
</organism>
<dbReference type="Proteomes" id="UP001059380">
    <property type="component" value="Chromosome"/>
</dbReference>
<name>A0A9J7BQE1_9BACT</name>
<evidence type="ECO:0000259" key="6">
    <source>
        <dbReference type="Pfam" id="PF13360"/>
    </source>
</evidence>
<accession>A0A9J7BQE1</accession>
<dbReference type="Pfam" id="PF13360">
    <property type="entry name" value="PQQ_2"/>
    <property type="match status" value="1"/>
</dbReference>
<keyword evidence="3" id="KW-0560">Oxidoreductase</keyword>
<dbReference type="Gene3D" id="2.140.10.10">
    <property type="entry name" value="Quinoprotein alcohol dehydrogenase-like superfamily"/>
    <property type="match status" value="1"/>
</dbReference>
<feature type="domain" description="Pyrrolo-quinoline quinone repeat" evidence="5">
    <location>
        <begin position="37"/>
        <end position="331"/>
    </location>
</feature>
<keyword evidence="8" id="KW-1185">Reference proteome</keyword>
<dbReference type="PANTHER" id="PTHR32303">
    <property type="entry name" value="QUINOPROTEIN ALCOHOL DEHYDROGENASE (CYTOCHROME C)"/>
    <property type="match status" value="1"/>
</dbReference>